<dbReference type="Proteomes" id="UP000095287">
    <property type="component" value="Unplaced"/>
</dbReference>
<proteinExistence type="predicted"/>
<evidence type="ECO:0000313" key="2">
    <source>
        <dbReference type="WBParaSite" id="L893_g31299.t1"/>
    </source>
</evidence>
<sequence>MNDENEDRFFEPDPLDREAARQLLAFVNNQKEEHRETFFSYIKEYLERLHHKEMILKVKEELGLNSGGSTVVALANIDPGSTRSPLHPSRMFANSMASRAALDDPIGFLLNSDRAAMLDRMFRVPGENPNRDPATQDTLL</sequence>
<protein>
    <submittedName>
        <fullName evidence="2">Uncharacterized protein</fullName>
    </submittedName>
</protein>
<keyword evidence="1" id="KW-1185">Reference proteome</keyword>
<evidence type="ECO:0000313" key="1">
    <source>
        <dbReference type="Proteomes" id="UP000095287"/>
    </source>
</evidence>
<name>A0A1I7ZYW8_9BILA</name>
<organism evidence="1 2">
    <name type="scientific">Steinernema glaseri</name>
    <dbReference type="NCBI Taxonomy" id="37863"/>
    <lineage>
        <taxon>Eukaryota</taxon>
        <taxon>Metazoa</taxon>
        <taxon>Ecdysozoa</taxon>
        <taxon>Nematoda</taxon>
        <taxon>Chromadorea</taxon>
        <taxon>Rhabditida</taxon>
        <taxon>Tylenchina</taxon>
        <taxon>Panagrolaimomorpha</taxon>
        <taxon>Strongyloidoidea</taxon>
        <taxon>Steinernematidae</taxon>
        <taxon>Steinernema</taxon>
    </lineage>
</organism>
<dbReference type="WBParaSite" id="L893_g31299.t1">
    <property type="protein sequence ID" value="L893_g31299.t1"/>
    <property type="gene ID" value="L893_g31299"/>
</dbReference>
<accession>A0A1I7ZYW8</accession>
<reference evidence="2" key="1">
    <citation type="submission" date="2016-11" db="UniProtKB">
        <authorList>
            <consortium name="WormBaseParasite"/>
        </authorList>
    </citation>
    <scope>IDENTIFICATION</scope>
</reference>
<dbReference type="AlphaFoldDB" id="A0A1I7ZYW8"/>